<dbReference type="CDD" id="cd01297">
    <property type="entry name" value="D-aminoacylase"/>
    <property type="match status" value="1"/>
</dbReference>
<dbReference type="PANTHER" id="PTHR11647">
    <property type="entry name" value="HYDRANTOINASE/DIHYDROPYRIMIDINASE FAMILY MEMBER"/>
    <property type="match status" value="1"/>
</dbReference>
<dbReference type="GO" id="GO:0016811">
    <property type="term" value="F:hydrolase activity, acting on carbon-nitrogen (but not peptide) bonds, in linear amides"/>
    <property type="evidence" value="ECO:0007669"/>
    <property type="project" value="InterPro"/>
</dbReference>
<protein>
    <submittedName>
        <fullName evidence="2">D-aminoacylase</fullName>
    </submittedName>
</protein>
<dbReference type="EMBL" id="BAABKX010000030">
    <property type="protein sequence ID" value="GAA5066159.1"/>
    <property type="molecule type" value="Genomic_DNA"/>
</dbReference>
<dbReference type="SUPFAM" id="SSF51556">
    <property type="entry name" value="Metallo-dependent hydrolases"/>
    <property type="match status" value="1"/>
</dbReference>
<dbReference type="Gene3D" id="3.30.1490.130">
    <property type="entry name" value="D-aminoacylase. Domain 3"/>
    <property type="match status" value="1"/>
</dbReference>
<dbReference type="InterPro" id="IPR032466">
    <property type="entry name" value="Metal_Hydrolase"/>
</dbReference>
<gene>
    <name evidence="2" type="ORF">GCM10025751_57790</name>
</gene>
<evidence type="ECO:0000259" key="1">
    <source>
        <dbReference type="Pfam" id="PF07969"/>
    </source>
</evidence>
<dbReference type="GO" id="GO:0016812">
    <property type="term" value="F:hydrolase activity, acting on carbon-nitrogen (but not peptide) bonds, in cyclic amides"/>
    <property type="evidence" value="ECO:0007669"/>
    <property type="project" value="TreeGrafter"/>
</dbReference>
<name>A0AAV3USN6_9EURY</name>
<evidence type="ECO:0000313" key="2">
    <source>
        <dbReference type="EMBL" id="GAA5066159.1"/>
    </source>
</evidence>
<dbReference type="InterPro" id="IPR050378">
    <property type="entry name" value="Metallo-dep_Hydrolases_sf"/>
</dbReference>
<dbReference type="SUPFAM" id="SSF51338">
    <property type="entry name" value="Composite domain of metallo-dependent hydrolases"/>
    <property type="match status" value="1"/>
</dbReference>
<comment type="caution">
    <text evidence="2">The sequence shown here is derived from an EMBL/GenBank/DDBJ whole genome shotgun (WGS) entry which is preliminary data.</text>
</comment>
<dbReference type="InterPro" id="IPR013108">
    <property type="entry name" value="Amidohydro_3"/>
</dbReference>
<dbReference type="Gene3D" id="2.30.40.10">
    <property type="entry name" value="Urease, subunit C, domain 1"/>
    <property type="match status" value="1"/>
</dbReference>
<feature type="domain" description="Amidohydrolase 3" evidence="1">
    <location>
        <begin position="47"/>
        <end position="253"/>
    </location>
</feature>
<organism evidence="2 3">
    <name type="scientific">Haladaptatus pallidirubidus</name>
    <dbReference type="NCBI Taxonomy" id="1008152"/>
    <lineage>
        <taxon>Archaea</taxon>
        <taxon>Methanobacteriati</taxon>
        <taxon>Methanobacteriota</taxon>
        <taxon>Stenosarchaea group</taxon>
        <taxon>Halobacteria</taxon>
        <taxon>Halobacteriales</taxon>
        <taxon>Haladaptataceae</taxon>
        <taxon>Haladaptatus</taxon>
    </lineage>
</organism>
<dbReference type="InterPro" id="IPR023100">
    <property type="entry name" value="D-aminoacylase_insert_dom_sf"/>
</dbReference>
<dbReference type="Pfam" id="PF07969">
    <property type="entry name" value="Amidohydro_3"/>
    <property type="match status" value="2"/>
</dbReference>
<sequence>MTIDLLLERAKIVDGTGAPWFRGAVGVTDDKISHIVREIDHNLDADEIINLEDAVVAPGFIDTHSHSDIELFEDPTLAPKLRQGVTTEILGQDGFSMAPMHRDGGAEEWQKQLGALAGRSDKEWTWGSTADYLEAVEENGVAPNVAMLVGHGTVRYNVLGMSDRAPTEAELNEMADLVTTALDSGAIGLSTGLIYTPCTYASTHEVQTLASQLAPYQRPFVAHIRSEGRWIWEALDEFIDIGAEEDVPLHLSHFKMGGPVQHGKTEQAFGIIEAARERGVDFTAEQYPYTAGSTMLSAVLPPWVHAEGPEGILEYLQDEDACDRIRKDIEEWRIDGWENIGALSGWNNVVIANVPSEENNQYEGMSVTEIAADRGTDAITAIAELLVEENLGVSMTLHMLDEDDVQDILGYERVCIGSDGLFGGKPHPRVYGTYPRILGKYVREENVMTLEEAIRKMTSLPARAMGLDEKGIIKRGMDADLVVLRPEVVESRATFENPSRYPKGIDHVLVNGEFAVRDNEATGDLPGKAVTK</sequence>
<feature type="domain" description="Amidohydrolase 3" evidence="1">
    <location>
        <begin position="413"/>
        <end position="514"/>
    </location>
</feature>
<dbReference type="GO" id="GO:0005829">
    <property type="term" value="C:cytosol"/>
    <property type="evidence" value="ECO:0007669"/>
    <property type="project" value="TreeGrafter"/>
</dbReference>
<dbReference type="InterPro" id="IPR011059">
    <property type="entry name" value="Metal-dep_hydrolase_composite"/>
</dbReference>
<keyword evidence="3" id="KW-1185">Reference proteome</keyword>
<dbReference type="GeneID" id="68617389"/>
<dbReference type="Proteomes" id="UP001501729">
    <property type="component" value="Unassembled WGS sequence"/>
</dbReference>
<dbReference type="Gene3D" id="3.20.20.140">
    <property type="entry name" value="Metal-dependent hydrolases"/>
    <property type="match status" value="1"/>
</dbReference>
<dbReference type="PANTHER" id="PTHR11647:SF1">
    <property type="entry name" value="COLLAPSIN RESPONSE MEDIATOR PROTEIN"/>
    <property type="match status" value="1"/>
</dbReference>
<dbReference type="RefSeq" id="WP_227779225.1">
    <property type="nucleotide sequence ID" value="NZ_BAABKX010000030.1"/>
</dbReference>
<evidence type="ECO:0000313" key="3">
    <source>
        <dbReference type="Proteomes" id="UP001501729"/>
    </source>
</evidence>
<reference evidence="2 3" key="1">
    <citation type="journal article" date="2019" name="Int. J. Syst. Evol. Microbiol.">
        <title>The Global Catalogue of Microorganisms (GCM) 10K type strain sequencing project: providing services to taxonomists for standard genome sequencing and annotation.</title>
        <authorList>
            <consortium name="The Broad Institute Genomics Platform"/>
            <consortium name="The Broad Institute Genome Sequencing Center for Infectious Disease"/>
            <person name="Wu L."/>
            <person name="Ma J."/>
        </authorList>
    </citation>
    <scope>NUCLEOTIDE SEQUENCE [LARGE SCALE GENOMIC DNA]</scope>
    <source>
        <strain evidence="2 3">JCM 17504</strain>
    </source>
</reference>
<accession>A0AAV3USN6</accession>
<dbReference type="AlphaFoldDB" id="A0AAV3USN6"/>
<proteinExistence type="predicted"/>